<dbReference type="PANTHER" id="PTHR42776:SF27">
    <property type="entry name" value="DIPEPTIDYL PEPTIDASE FAMILY MEMBER 6"/>
    <property type="match status" value="1"/>
</dbReference>
<dbReference type="Pfam" id="PF00326">
    <property type="entry name" value="Peptidase_S9"/>
    <property type="match status" value="1"/>
</dbReference>
<evidence type="ECO:0000256" key="2">
    <source>
        <dbReference type="SAM" id="SignalP"/>
    </source>
</evidence>
<dbReference type="EMBL" id="QOVG01000001">
    <property type="protein sequence ID" value="NDK37354.1"/>
    <property type="molecule type" value="Genomic_DNA"/>
</dbReference>
<keyword evidence="2" id="KW-0732">Signal</keyword>
<feature type="domain" description="Peptidase S9 prolyl oligopeptidase catalytic" evidence="3">
    <location>
        <begin position="414"/>
        <end position="625"/>
    </location>
</feature>
<name>A0ABX0A744_9GAMM</name>
<proteinExistence type="predicted"/>
<protein>
    <submittedName>
        <fullName evidence="4">S9 family peptidase</fullName>
    </submittedName>
</protein>
<feature type="chain" id="PRO_5046442540" evidence="2">
    <location>
        <begin position="22"/>
        <end position="635"/>
    </location>
</feature>
<dbReference type="SUPFAM" id="SSF53474">
    <property type="entry name" value="alpha/beta-Hydrolases"/>
    <property type="match status" value="1"/>
</dbReference>
<dbReference type="PANTHER" id="PTHR42776">
    <property type="entry name" value="SERINE PEPTIDASE S9 FAMILY MEMBER"/>
    <property type="match status" value="1"/>
</dbReference>
<feature type="signal peptide" evidence="2">
    <location>
        <begin position="1"/>
        <end position="21"/>
    </location>
</feature>
<dbReference type="InterPro" id="IPR015943">
    <property type="entry name" value="WD40/YVTN_repeat-like_dom_sf"/>
</dbReference>
<keyword evidence="5" id="KW-1185">Reference proteome</keyword>
<organism evidence="4 5">
    <name type="scientific">Pseudoxanthomonas gei</name>
    <dbReference type="NCBI Taxonomy" id="1383030"/>
    <lineage>
        <taxon>Bacteria</taxon>
        <taxon>Pseudomonadati</taxon>
        <taxon>Pseudomonadota</taxon>
        <taxon>Gammaproteobacteria</taxon>
        <taxon>Lysobacterales</taxon>
        <taxon>Lysobacteraceae</taxon>
        <taxon>Pseudoxanthomonas</taxon>
    </lineage>
</organism>
<dbReference type="RefSeq" id="WP_162347925.1">
    <property type="nucleotide sequence ID" value="NZ_QOVG01000001.1"/>
</dbReference>
<reference evidence="4 5" key="1">
    <citation type="submission" date="2018-07" db="EMBL/GenBank/DDBJ databases">
        <title>Whole genome Sequencing of Pseudoxanthomonas gei KCTC 32298 (T).</title>
        <authorList>
            <person name="Kumar S."/>
            <person name="Bansal K."/>
            <person name="Kaur A."/>
            <person name="Patil P."/>
            <person name="Sharma S."/>
            <person name="Patil P.B."/>
        </authorList>
    </citation>
    <scope>NUCLEOTIDE SEQUENCE [LARGE SCALE GENOMIC DNA]</scope>
    <source>
        <strain evidence="4 5">KCTC 32298</strain>
    </source>
</reference>
<evidence type="ECO:0000256" key="1">
    <source>
        <dbReference type="ARBA" id="ARBA00022801"/>
    </source>
</evidence>
<dbReference type="InterPro" id="IPR029058">
    <property type="entry name" value="AB_hydrolase_fold"/>
</dbReference>
<sequence length="635" mass="69909">MRITSIGFALLLAFLSGTAMAREIPIDDFFRDSEFTSVRLSPDGKHLAVIVPQADRTVLAVLDTSNRKVVGKWDYGQDRHFSEVVWANNKRLLFWVGIKTGSLDFKVAKGDLYSSNLDGSGRIDIPNGAFYSIVDLTPEDPDTILVERSLGSAFLFKLNVNNGRTTTVASAPVDGGGFLVDHDGNARYAYGEMEDGREVTYRRDGEKWKLVHEVPRSGAVYRPLGFAADNQHVYVSKGDEGKPEALMLIDPETNTERQLSSDGIVDPSGYLWSSDDKTLLAVRYDEGIPYWDFVAPEHPEAKVYAGVIKAFPGKAVLFGGITDDGGRFAFRVYSDTDPGEVYLFDIAGGKATYMLSSREWIKPAEMSKMKPVEVTARDGKKIYGYLTIPTASNGRNLPLIINPHGGPHGVRDDWGFNPEVQLLANRGYAVLQMNYRGSGGYGNAFISAGYRNWGTSMQDDLTDSVKSLVSQGIVDGNRVCIYGASYGGYAALMSVVREPDLYKCTVGYVGVYSLPMMFAKGDIQERKSGRNFQKDVLPQGNAALEANSPAYNVAKIHTPIMLVHGAKDQRVPIQQMHFLIGELKKAGKQPEVMVVEEKEAHGFRDLKNNVNLYTKMLAFFDKYIGPKAAPASATQ</sequence>
<comment type="caution">
    <text evidence="4">The sequence shown here is derived from an EMBL/GenBank/DDBJ whole genome shotgun (WGS) entry which is preliminary data.</text>
</comment>
<dbReference type="SUPFAM" id="SSF82171">
    <property type="entry name" value="DPP6 N-terminal domain-like"/>
    <property type="match status" value="1"/>
</dbReference>
<keyword evidence="1" id="KW-0378">Hydrolase</keyword>
<evidence type="ECO:0000313" key="4">
    <source>
        <dbReference type="EMBL" id="NDK37354.1"/>
    </source>
</evidence>
<dbReference type="InterPro" id="IPR001375">
    <property type="entry name" value="Peptidase_S9_cat"/>
</dbReference>
<evidence type="ECO:0000313" key="5">
    <source>
        <dbReference type="Proteomes" id="UP001429354"/>
    </source>
</evidence>
<gene>
    <name evidence="4" type="ORF">DT603_00650</name>
</gene>
<accession>A0ABX0A744</accession>
<dbReference type="Gene3D" id="3.40.50.1820">
    <property type="entry name" value="alpha/beta hydrolase"/>
    <property type="match status" value="1"/>
</dbReference>
<dbReference type="Proteomes" id="UP001429354">
    <property type="component" value="Unassembled WGS sequence"/>
</dbReference>
<evidence type="ECO:0000259" key="3">
    <source>
        <dbReference type="Pfam" id="PF00326"/>
    </source>
</evidence>
<dbReference type="Gene3D" id="2.130.10.10">
    <property type="entry name" value="YVTN repeat-like/Quinoprotein amine dehydrogenase"/>
    <property type="match status" value="1"/>
</dbReference>